<evidence type="ECO:0000256" key="8">
    <source>
        <dbReference type="ARBA" id="ARBA00022989"/>
    </source>
</evidence>
<feature type="domain" description="Peptidase M50" evidence="11">
    <location>
        <begin position="152"/>
        <end position="314"/>
    </location>
</feature>
<name>A0A518CEX4_9BACT</name>
<feature type="transmembrane region" description="Helical" evidence="10">
    <location>
        <begin position="316"/>
        <end position="346"/>
    </location>
</feature>
<keyword evidence="6" id="KW-0378">Hydrolase</keyword>
<gene>
    <name evidence="12" type="ORF">Pan97_48610</name>
</gene>
<organism evidence="12 13">
    <name type="scientific">Bremerella volcania</name>
    <dbReference type="NCBI Taxonomy" id="2527984"/>
    <lineage>
        <taxon>Bacteria</taxon>
        <taxon>Pseudomonadati</taxon>
        <taxon>Planctomycetota</taxon>
        <taxon>Planctomycetia</taxon>
        <taxon>Pirellulales</taxon>
        <taxon>Pirellulaceae</taxon>
        <taxon>Bremerella</taxon>
    </lineage>
</organism>
<evidence type="ECO:0000256" key="3">
    <source>
        <dbReference type="ARBA" id="ARBA00007931"/>
    </source>
</evidence>
<feature type="transmembrane region" description="Helical" evidence="10">
    <location>
        <begin position="209"/>
        <end position="232"/>
    </location>
</feature>
<comment type="subcellular location">
    <subcellularLocation>
        <location evidence="2">Membrane</location>
        <topology evidence="2">Multi-pass membrane protein</topology>
    </subcellularLocation>
</comment>
<dbReference type="GO" id="GO:0016020">
    <property type="term" value="C:membrane"/>
    <property type="evidence" value="ECO:0007669"/>
    <property type="project" value="UniProtKB-SubCell"/>
</dbReference>
<keyword evidence="5 10" id="KW-0812">Transmembrane</keyword>
<accession>A0A518CEX4</accession>
<dbReference type="EMBL" id="CP036289">
    <property type="protein sequence ID" value="QDU77782.1"/>
    <property type="molecule type" value="Genomic_DNA"/>
</dbReference>
<evidence type="ECO:0000259" key="11">
    <source>
        <dbReference type="Pfam" id="PF02163"/>
    </source>
</evidence>
<sequence>MAVWHIQWANWSAIRCLRNSVTLVSMNESMESRVDELTASHEPSLGEGNSKTWQQDSVEFSTQARLHADPPARKRRVRLPVILFFATCVSTFLAGMTNWQPLEAMINLFAWSNNGVMGIPHAYDSFLSSPAVEMRRDLIHYLADWKSGLLYMAAMLGILFAHEMGHFLMALRYRVPASLPYFIPVPISPIGTFGAVIGMDGMRANRKQLFDIGLAGPLAGLVVAFPVLWYGVSQMDLSAPGTGSFKLDLPIAMAWMMQWFNVPGYEEGMYINQSQLNPFFMAGWVGLLVTGLNMIPVSQLDGGHVTYTMFGKSAHWIARAFLVVAVVFIISLGAYQWSLMLLLVILMRPDHPPTSDDSVPIGWFRYALGTVSLSIPLLCFPPMAIVAA</sequence>
<feature type="transmembrane region" description="Helical" evidence="10">
    <location>
        <begin position="148"/>
        <end position="173"/>
    </location>
</feature>
<evidence type="ECO:0000256" key="7">
    <source>
        <dbReference type="ARBA" id="ARBA00022946"/>
    </source>
</evidence>
<comment type="similarity">
    <text evidence="3">Belongs to the peptidase M50B family.</text>
</comment>
<dbReference type="PANTHER" id="PTHR31412:SF0">
    <property type="entry name" value="ZINC METALLOPROTEASE EGY1, CHLOROPLASTIC-RELATED"/>
    <property type="match status" value="1"/>
</dbReference>
<dbReference type="Pfam" id="PF02163">
    <property type="entry name" value="Peptidase_M50"/>
    <property type="match status" value="1"/>
</dbReference>
<dbReference type="InterPro" id="IPR044838">
    <property type="entry name" value="EGY1-like"/>
</dbReference>
<feature type="transmembrane region" description="Helical" evidence="10">
    <location>
        <begin position="366"/>
        <end position="387"/>
    </location>
</feature>
<dbReference type="Proteomes" id="UP000318626">
    <property type="component" value="Chromosome"/>
</dbReference>
<reference evidence="13" key="1">
    <citation type="submission" date="2019-02" db="EMBL/GenBank/DDBJ databases">
        <title>Deep-cultivation of Planctomycetes and their phenomic and genomic characterization uncovers novel biology.</title>
        <authorList>
            <person name="Wiegand S."/>
            <person name="Jogler M."/>
            <person name="Boedeker C."/>
            <person name="Pinto D."/>
            <person name="Vollmers J."/>
            <person name="Rivas-Marin E."/>
            <person name="Kohn T."/>
            <person name="Peeters S.H."/>
            <person name="Heuer A."/>
            <person name="Rast P."/>
            <person name="Oberbeckmann S."/>
            <person name="Bunk B."/>
            <person name="Jeske O."/>
            <person name="Meyerdierks A."/>
            <person name="Storesund J.E."/>
            <person name="Kallscheuer N."/>
            <person name="Luecker S."/>
            <person name="Lage O.M."/>
            <person name="Pohl T."/>
            <person name="Merkel B.J."/>
            <person name="Hornburger P."/>
            <person name="Mueller R.-W."/>
            <person name="Bruemmer F."/>
            <person name="Labrenz M."/>
            <person name="Spormann A.M."/>
            <person name="Op den Camp H."/>
            <person name="Overmann J."/>
            <person name="Amann R."/>
            <person name="Jetten M.S.M."/>
            <person name="Mascher T."/>
            <person name="Medema M.H."/>
            <person name="Devos D.P."/>
            <person name="Kaster A.-K."/>
            <person name="Ovreas L."/>
            <person name="Rohde M."/>
            <person name="Galperin M.Y."/>
            <person name="Jogler C."/>
        </authorList>
    </citation>
    <scope>NUCLEOTIDE SEQUENCE [LARGE SCALE GENOMIC DNA]</scope>
    <source>
        <strain evidence="13">Pan97</strain>
    </source>
</reference>
<dbReference type="GO" id="GO:0006508">
    <property type="term" value="P:proteolysis"/>
    <property type="evidence" value="ECO:0007669"/>
    <property type="project" value="UniProtKB-KW"/>
</dbReference>
<dbReference type="AlphaFoldDB" id="A0A518CEX4"/>
<comment type="cofactor">
    <cofactor evidence="1">
        <name>Zn(2+)</name>
        <dbReference type="ChEBI" id="CHEBI:29105"/>
    </cofactor>
</comment>
<feature type="transmembrane region" description="Helical" evidence="10">
    <location>
        <begin position="179"/>
        <end position="197"/>
    </location>
</feature>
<keyword evidence="13" id="KW-1185">Reference proteome</keyword>
<evidence type="ECO:0000256" key="4">
    <source>
        <dbReference type="ARBA" id="ARBA00022670"/>
    </source>
</evidence>
<dbReference type="GO" id="GO:0008233">
    <property type="term" value="F:peptidase activity"/>
    <property type="evidence" value="ECO:0007669"/>
    <property type="project" value="UniProtKB-KW"/>
</dbReference>
<evidence type="ECO:0000313" key="13">
    <source>
        <dbReference type="Proteomes" id="UP000318626"/>
    </source>
</evidence>
<evidence type="ECO:0000256" key="10">
    <source>
        <dbReference type="SAM" id="Phobius"/>
    </source>
</evidence>
<keyword evidence="4" id="KW-0645">Protease</keyword>
<evidence type="ECO:0000313" key="12">
    <source>
        <dbReference type="EMBL" id="QDU77782.1"/>
    </source>
</evidence>
<evidence type="ECO:0000256" key="1">
    <source>
        <dbReference type="ARBA" id="ARBA00001947"/>
    </source>
</evidence>
<dbReference type="InterPro" id="IPR008915">
    <property type="entry name" value="Peptidase_M50"/>
</dbReference>
<keyword evidence="9 10" id="KW-0472">Membrane</keyword>
<protein>
    <submittedName>
        <fullName evidence="12">Peptidase family M50</fullName>
    </submittedName>
</protein>
<evidence type="ECO:0000256" key="9">
    <source>
        <dbReference type="ARBA" id="ARBA00023136"/>
    </source>
</evidence>
<dbReference type="CDD" id="cd06160">
    <property type="entry name" value="S2P-M50_like_2"/>
    <property type="match status" value="1"/>
</dbReference>
<keyword evidence="8 10" id="KW-1133">Transmembrane helix</keyword>
<feature type="transmembrane region" description="Helical" evidence="10">
    <location>
        <begin position="77"/>
        <end position="96"/>
    </location>
</feature>
<evidence type="ECO:0000256" key="6">
    <source>
        <dbReference type="ARBA" id="ARBA00022801"/>
    </source>
</evidence>
<proteinExistence type="inferred from homology"/>
<evidence type="ECO:0000256" key="2">
    <source>
        <dbReference type="ARBA" id="ARBA00004141"/>
    </source>
</evidence>
<dbReference type="PANTHER" id="PTHR31412">
    <property type="entry name" value="ZINC METALLOPROTEASE EGY1"/>
    <property type="match status" value="1"/>
</dbReference>
<keyword evidence="7" id="KW-0809">Transit peptide</keyword>
<feature type="transmembrane region" description="Helical" evidence="10">
    <location>
        <begin position="276"/>
        <end position="295"/>
    </location>
</feature>
<dbReference type="KEGG" id="bvo:Pan97_48610"/>
<evidence type="ECO:0000256" key="5">
    <source>
        <dbReference type="ARBA" id="ARBA00022692"/>
    </source>
</evidence>